<sequence length="63" mass="6630">MMEFAALTYGLLASVILSAAQRNRRLAQPHPPMLLYAGYLLCGISAGMAAILAYIALSQFAGG</sequence>
<name>A0A081RD87_SPHCR</name>
<keyword evidence="1" id="KW-0472">Membrane</keyword>
<dbReference type="PATRIC" id="fig|46429.4.peg.2543"/>
<dbReference type="RefSeq" id="WP_037452325.1">
    <property type="nucleotide sequence ID" value="NZ_JFHR01000027.1"/>
</dbReference>
<gene>
    <name evidence="2" type="ORF">BV95_02565</name>
</gene>
<dbReference type="EMBL" id="JFHR01000027">
    <property type="protein sequence ID" value="KEQ53160.1"/>
    <property type="molecule type" value="Genomic_DNA"/>
</dbReference>
<evidence type="ECO:0000313" key="3">
    <source>
        <dbReference type="Proteomes" id="UP000028411"/>
    </source>
</evidence>
<evidence type="ECO:0000313" key="2">
    <source>
        <dbReference type="EMBL" id="KEQ53160.1"/>
    </source>
</evidence>
<reference evidence="2 3" key="1">
    <citation type="submission" date="2014-02" db="EMBL/GenBank/DDBJ databases">
        <title>Whole genome sequence of Sphingobium chlorophenolicum NBRC 16172.</title>
        <authorList>
            <person name="Gan H.M."/>
            <person name="Gan H.Y."/>
            <person name="Chew T.H."/>
            <person name="Savka M.A."/>
        </authorList>
    </citation>
    <scope>NUCLEOTIDE SEQUENCE [LARGE SCALE GENOMIC DNA]</scope>
    <source>
        <strain evidence="2 3">NBRC 16172</strain>
    </source>
</reference>
<organism evidence="2 3">
    <name type="scientific">Sphingobium chlorophenolicum</name>
    <dbReference type="NCBI Taxonomy" id="46429"/>
    <lineage>
        <taxon>Bacteria</taxon>
        <taxon>Pseudomonadati</taxon>
        <taxon>Pseudomonadota</taxon>
        <taxon>Alphaproteobacteria</taxon>
        <taxon>Sphingomonadales</taxon>
        <taxon>Sphingomonadaceae</taxon>
        <taxon>Sphingobium</taxon>
    </lineage>
</organism>
<evidence type="ECO:0000256" key="1">
    <source>
        <dbReference type="SAM" id="Phobius"/>
    </source>
</evidence>
<feature type="transmembrane region" description="Helical" evidence="1">
    <location>
        <begin position="36"/>
        <end position="57"/>
    </location>
</feature>
<keyword evidence="1" id="KW-0812">Transmembrane</keyword>
<dbReference type="OrthoDB" id="7585218at2"/>
<dbReference type="eggNOG" id="ENOG5031C7E">
    <property type="taxonomic scope" value="Bacteria"/>
</dbReference>
<proteinExistence type="predicted"/>
<dbReference type="Proteomes" id="UP000028411">
    <property type="component" value="Unassembled WGS sequence"/>
</dbReference>
<dbReference type="AlphaFoldDB" id="A0A081RD87"/>
<protein>
    <submittedName>
        <fullName evidence="2">Uncharacterized protein</fullName>
    </submittedName>
</protein>
<keyword evidence="1" id="KW-1133">Transmembrane helix</keyword>
<comment type="caution">
    <text evidence="2">The sequence shown here is derived from an EMBL/GenBank/DDBJ whole genome shotgun (WGS) entry which is preliminary data.</text>
</comment>
<accession>A0A081RD87</accession>